<protein>
    <submittedName>
        <fullName evidence="2">Uncharacterized protein</fullName>
    </submittedName>
</protein>
<gene>
    <name evidence="2" type="ORF">ABN611_07075</name>
</gene>
<reference evidence="2" key="1">
    <citation type="submission" date="2024-06" db="EMBL/GenBank/DDBJ databases">
        <title>Kribbella sp. strain HUAS MG21 genome sequences.</title>
        <authorList>
            <person name="Mo P."/>
        </authorList>
    </citation>
    <scope>NUCLEOTIDE SEQUENCE</scope>
    <source>
        <strain evidence="2">HUAS MG21</strain>
    </source>
</reference>
<dbReference type="RefSeq" id="WP_350278982.1">
    <property type="nucleotide sequence ID" value="NZ_CP158165.1"/>
</dbReference>
<keyword evidence="1" id="KW-1133">Transmembrane helix</keyword>
<feature type="transmembrane region" description="Helical" evidence="1">
    <location>
        <begin position="29"/>
        <end position="48"/>
    </location>
</feature>
<organism evidence="2">
    <name type="scientific">Kribbella sp. HUAS MG21</name>
    <dbReference type="NCBI Taxonomy" id="3160966"/>
    <lineage>
        <taxon>Bacteria</taxon>
        <taxon>Bacillati</taxon>
        <taxon>Actinomycetota</taxon>
        <taxon>Actinomycetes</taxon>
        <taxon>Propionibacteriales</taxon>
        <taxon>Kribbellaceae</taxon>
        <taxon>Kribbella</taxon>
    </lineage>
</organism>
<dbReference type="AlphaFoldDB" id="A0AAU7THN2"/>
<dbReference type="EMBL" id="CP158165">
    <property type="protein sequence ID" value="XBV26180.1"/>
    <property type="molecule type" value="Genomic_DNA"/>
</dbReference>
<feature type="transmembrane region" description="Helical" evidence="1">
    <location>
        <begin position="60"/>
        <end position="79"/>
    </location>
</feature>
<keyword evidence="1" id="KW-0472">Membrane</keyword>
<sequence length="184" mass="18781">MTALVLSLTAAALLLAVLAWIPKSGSTLEIVLSGVMLACLAAVGVLLLAGDGVAGWAERWWNVLLLLAGALAVTGGGPLTTSVMALADRGSTRAQSTQKAGEVLRGGALIGALERTAVYAALVAGWPEGIAIVLAIKGLARYPELRSPDQPASVTPQAVAERFIIGTFSSVLWAVTCAGLLRSH</sequence>
<evidence type="ECO:0000313" key="2">
    <source>
        <dbReference type="EMBL" id="XBV26180.1"/>
    </source>
</evidence>
<evidence type="ECO:0000256" key="1">
    <source>
        <dbReference type="SAM" id="Phobius"/>
    </source>
</evidence>
<name>A0AAU7THN2_9ACTN</name>
<proteinExistence type="predicted"/>
<feature type="transmembrane region" description="Helical" evidence="1">
    <location>
        <begin position="163"/>
        <end position="181"/>
    </location>
</feature>
<keyword evidence="1" id="KW-0812">Transmembrane</keyword>
<accession>A0AAU7THN2</accession>